<dbReference type="EMBL" id="QTSX02002132">
    <property type="protein sequence ID" value="KAJ9078985.1"/>
    <property type="molecule type" value="Genomic_DNA"/>
</dbReference>
<protein>
    <submittedName>
        <fullName evidence="1">Uncharacterized protein</fullName>
    </submittedName>
</protein>
<accession>A0ACC2TW55</accession>
<organism evidence="1 2">
    <name type="scientific">Entomophthora muscae</name>
    <dbReference type="NCBI Taxonomy" id="34485"/>
    <lineage>
        <taxon>Eukaryota</taxon>
        <taxon>Fungi</taxon>
        <taxon>Fungi incertae sedis</taxon>
        <taxon>Zoopagomycota</taxon>
        <taxon>Entomophthoromycotina</taxon>
        <taxon>Entomophthoromycetes</taxon>
        <taxon>Entomophthorales</taxon>
        <taxon>Entomophthoraceae</taxon>
        <taxon>Entomophthora</taxon>
    </lineage>
</organism>
<keyword evidence="2" id="KW-1185">Reference proteome</keyword>
<dbReference type="Proteomes" id="UP001165960">
    <property type="component" value="Unassembled WGS sequence"/>
</dbReference>
<comment type="caution">
    <text evidence="1">The sequence shown here is derived from an EMBL/GenBank/DDBJ whole genome shotgun (WGS) entry which is preliminary data.</text>
</comment>
<sequence length="123" mass="13972">MTYLSSLFSTFTFGAPMKLCQKVEASHIQFHAVKKSLVLDKPLPTIDLWSFIPPSRNLMKLILSAPTEEAPFNVTSPRQILHPPTNNPLSQLGEFSRLRPLVFCLNQRPKSSELEERPQYPPP</sequence>
<proteinExistence type="predicted"/>
<name>A0ACC2TW55_9FUNG</name>
<evidence type="ECO:0000313" key="2">
    <source>
        <dbReference type="Proteomes" id="UP001165960"/>
    </source>
</evidence>
<reference evidence="1" key="1">
    <citation type="submission" date="2022-04" db="EMBL/GenBank/DDBJ databases">
        <title>Genome of the entomopathogenic fungus Entomophthora muscae.</title>
        <authorList>
            <person name="Elya C."/>
            <person name="Lovett B.R."/>
            <person name="Lee E."/>
            <person name="Macias A.M."/>
            <person name="Hajek A.E."/>
            <person name="De Bivort B.L."/>
            <person name="Kasson M.T."/>
            <person name="De Fine Licht H.H."/>
            <person name="Stajich J.E."/>
        </authorList>
    </citation>
    <scope>NUCLEOTIDE SEQUENCE</scope>
    <source>
        <strain evidence="1">Berkeley</strain>
    </source>
</reference>
<evidence type="ECO:0000313" key="1">
    <source>
        <dbReference type="EMBL" id="KAJ9078985.1"/>
    </source>
</evidence>
<gene>
    <name evidence="1" type="ORF">DSO57_1001198</name>
</gene>